<comment type="caution">
    <text evidence="1">The sequence shown here is derived from an EMBL/GenBank/DDBJ whole genome shotgun (WGS) entry which is preliminary data.</text>
</comment>
<name>A0ACC1MV89_9PEZI</name>
<evidence type="ECO:0000313" key="1">
    <source>
        <dbReference type="EMBL" id="KAJ2970281.1"/>
    </source>
</evidence>
<gene>
    <name evidence="1" type="ORF">NUW58_g9744</name>
</gene>
<reference evidence="1" key="1">
    <citation type="submission" date="2022-10" db="EMBL/GenBank/DDBJ databases">
        <title>Genome Sequence of Xylaria curta.</title>
        <authorList>
            <person name="Buettner E."/>
        </authorList>
    </citation>
    <scope>NUCLEOTIDE SEQUENCE</scope>
    <source>
        <strain evidence="1">Babe10</strain>
    </source>
</reference>
<keyword evidence="2" id="KW-1185">Reference proteome</keyword>
<evidence type="ECO:0000313" key="2">
    <source>
        <dbReference type="Proteomes" id="UP001143856"/>
    </source>
</evidence>
<accession>A0ACC1MV89</accession>
<sequence>MTPEIMYTVVFGSLASVIAIATMVQNYLQRQRCTQLRDIEAQAPPHGYRAHGLLATMMLAQVQRPDRAVLRLRKLVLPDASRTQRGRFGSGRPIASIADHASSIPQGNNAAAQRHSVTMDQATSNPLLSPPELSPLEQEVLEEYERLAENMKKVRVPSRPTAQTPSSKSETAHQAYKQGPATSI</sequence>
<protein>
    <submittedName>
        <fullName evidence="1">Uncharacterized protein</fullName>
    </submittedName>
</protein>
<organism evidence="1 2">
    <name type="scientific">Xylaria curta</name>
    <dbReference type="NCBI Taxonomy" id="42375"/>
    <lineage>
        <taxon>Eukaryota</taxon>
        <taxon>Fungi</taxon>
        <taxon>Dikarya</taxon>
        <taxon>Ascomycota</taxon>
        <taxon>Pezizomycotina</taxon>
        <taxon>Sordariomycetes</taxon>
        <taxon>Xylariomycetidae</taxon>
        <taxon>Xylariales</taxon>
        <taxon>Xylariaceae</taxon>
        <taxon>Xylaria</taxon>
    </lineage>
</organism>
<proteinExistence type="predicted"/>
<dbReference type="Proteomes" id="UP001143856">
    <property type="component" value="Unassembled WGS sequence"/>
</dbReference>
<dbReference type="EMBL" id="JAPDGR010003715">
    <property type="protein sequence ID" value="KAJ2970281.1"/>
    <property type="molecule type" value="Genomic_DNA"/>
</dbReference>